<organism evidence="3 4">
    <name type="scientific">Pinibacter aurantiacus</name>
    <dbReference type="NCBI Taxonomy" id="2851599"/>
    <lineage>
        <taxon>Bacteria</taxon>
        <taxon>Pseudomonadati</taxon>
        <taxon>Bacteroidota</taxon>
        <taxon>Chitinophagia</taxon>
        <taxon>Chitinophagales</taxon>
        <taxon>Chitinophagaceae</taxon>
        <taxon>Pinibacter</taxon>
    </lineage>
</organism>
<dbReference type="InterPro" id="IPR032698">
    <property type="entry name" value="SirB1_N"/>
</dbReference>
<feature type="domain" description="Protein SirB1 N-terminal" evidence="2">
    <location>
        <begin position="102"/>
        <end position="262"/>
    </location>
</feature>
<dbReference type="EMBL" id="JAHSPG010000006">
    <property type="protein sequence ID" value="MBV4357454.1"/>
    <property type="molecule type" value="Genomic_DNA"/>
</dbReference>
<dbReference type="AlphaFoldDB" id="A0A9E2W426"/>
<keyword evidence="4" id="KW-1185">Reference proteome</keyword>
<protein>
    <submittedName>
        <fullName evidence="3">Transglutaminase-like domain-containing protein</fullName>
    </submittedName>
</protein>
<evidence type="ECO:0000313" key="3">
    <source>
        <dbReference type="EMBL" id="MBV4357454.1"/>
    </source>
</evidence>
<evidence type="ECO:0000259" key="2">
    <source>
        <dbReference type="Pfam" id="PF13369"/>
    </source>
</evidence>
<evidence type="ECO:0000313" key="4">
    <source>
        <dbReference type="Proteomes" id="UP000812270"/>
    </source>
</evidence>
<comment type="caution">
    <text evidence="3">The sequence shown here is derived from an EMBL/GenBank/DDBJ whole genome shotgun (WGS) entry which is preliminary data.</text>
</comment>
<dbReference type="RefSeq" id="WP_217791099.1">
    <property type="nucleotide sequence ID" value="NZ_JAHSPG010000006.1"/>
</dbReference>
<dbReference type="Proteomes" id="UP000812270">
    <property type="component" value="Unassembled WGS sequence"/>
</dbReference>
<name>A0A9E2W426_9BACT</name>
<dbReference type="Pfam" id="PF13369">
    <property type="entry name" value="Transglut_core2"/>
    <property type="match status" value="1"/>
</dbReference>
<sequence>MEETREISALFHLMDDPDGEVFGMVSDRIISFGKNIIPNLEHLWENTPDENTQERIELLIHRLHFRDLTDDFTRWKDQPQPDLLGGALLAAKYQYPELTAEQALQEIEKMRRNIWLELNGYLTCLEQTKVITTILYKYYRIKGMEVAYTEPNDFLLNKLLDARKGNTLNNGILLLIISNLLDIPIRAVNIPRQFILAYYDVEDGDWEAVKQNPADRIQFYIDPTNGQVYTQKDVDTYFHRISVPPVTSYFKPLDNKKVIQLLLEELAKCFEKDKHLYKYNELMGLSDLLGE</sequence>
<proteinExistence type="inferred from homology"/>
<gene>
    <name evidence="3" type="ORF">KTO63_09870</name>
</gene>
<comment type="similarity">
    <text evidence="1">Belongs to the UPF0162 family.</text>
</comment>
<evidence type="ECO:0000256" key="1">
    <source>
        <dbReference type="ARBA" id="ARBA00007100"/>
    </source>
</evidence>
<accession>A0A9E2W426</accession>
<reference evidence="3" key="1">
    <citation type="submission" date="2021-06" db="EMBL/GenBank/DDBJ databases">
        <authorList>
            <person name="Huq M.A."/>
        </authorList>
    </citation>
    <scope>NUCLEOTIDE SEQUENCE</scope>
    <source>
        <strain evidence="3">MAH-26</strain>
    </source>
</reference>